<proteinExistence type="predicted"/>
<organism evidence="1 2">
    <name type="scientific">Chryseobacterium oleae</name>
    <dbReference type="NCBI Taxonomy" id="491207"/>
    <lineage>
        <taxon>Bacteria</taxon>
        <taxon>Pseudomonadati</taxon>
        <taxon>Bacteroidota</taxon>
        <taxon>Flavobacteriia</taxon>
        <taxon>Flavobacteriales</taxon>
        <taxon>Weeksellaceae</taxon>
        <taxon>Chryseobacterium group</taxon>
        <taxon>Chryseobacterium</taxon>
    </lineage>
</organism>
<name>A0A1I4ZNZ7_CHROL</name>
<accession>A0A1I4ZNZ7</accession>
<reference evidence="2" key="1">
    <citation type="submission" date="2016-10" db="EMBL/GenBank/DDBJ databases">
        <authorList>
            <person name="Varghese N."/>
            <person name="Submissions S."/>
        </authorList>
    </citation>
    <scope>NUCLEOTIDE SEQUENCE [LARGE SCALE GENOMIC DNA]</scope>
    <source>
        <strain evidence="2">DSM 25575</strain>
    </source>
</reference>
<gene>
    <name evidence="1" type="ORF">SAMN05421594_3128</name>
</gene>
<keyword evidence="2" id="KW-1185">Reference proteome</keyword>
<protein>
    <submittedName>
        <fullName evidence="1">Uncharacterized protein</fullName>
    </submittedName>
</protein>
<dbReference type="Proteomes" id="UP000198769">
    <property type="component" value="Unassembled WGS sequence"/>
</dbReference>
<dbReference type="RefSeq" id="WP_072924944.1">
    <property type="nucleotide sequence ID" value="NZ_FOVD01000004.1"/>
</dbReference>
<sequence length="70" mass="8054">MDLQTIAMDSYQSSMIMAIKLNALIASLTDEQKVIYQDSINEQIAEITKKLENKMNTEEVLEILRSMNKM</sequence>
<dbReference type="AlphaFoldDB" id="A0A1I4ZNZ7"/>
<evidence type="ECO:0000313" key="1">
    <source>
        <dbReference type="EMBL" id="SFN51942.1"/>
    </source>
</evidence>
<evidence type="ECO:0000313" key="2">
    <source>
        <dbReference type="Proteomes" id="UP000198769"/>
    </source>
</evidence>
<dbReference type="EMBL" id="FOVD01000004">
    <property type="protein sequence ID" value="SFN51942.1"/>
    <property type="molecule type" value="Genomic_DNA"/>
</dbReference>
<dbReference type="OrthoDB" id="9877987at2"/>